<accession>A0A8H2QYY0</accession>
<name>A0A8H2QYY0_9FIRM</name>
<dbReference type="Gene3D" id="1.20.120.680">
    <property type="entry name" value="Formiminotetrahydrofolate cyclodeaminase monomer, up-and-down helical bundle"/>
    <property type="match status" value="1"/>
</dbReference>
<organism evidence="2 3">
    <name type="scientific">Urinicoccus massiliensis</name>
    <dbReference type="NCBI Taxonomy" id="1723382"/>
    <lineage>
        <taxon>Bacteria</taxon>
        <taxon>Bacillati</taxon>
        <taxon>Bacillota</taxon>
        <taxon>Tissierellia</taxon>
        <taxon>Tissierellales</taxon>
        <taxon>Peptoniphilaceae</taxon>
        <taxon>Urinicoccus</taxon>
    </lineage>
</organism>
<evidence type="ECO:0000313" key="2">
    <source>
        <dbReference type="EMBL" id="VFB17352.1"/>
    </source>
</evidence>
<dbReference type="RefSeq" id="WP_131749899.1">
    <property type="nucleotide sequence ID" value="NZ_CAACYI010000001.1"/>
</dbReference>
<dbReference type="SUPFAM" id="SSF101262">
    <property type="entry name" value="Methenyltetrahydrofolate cyclohydrolase-like"/>
    <property type="match status" value="1"/>
</dbReference>
<feature type="domain" description="Cyclodeaminase/cyclohydrolase" evidence="1">
    <location>
        <begin position="9"/>
        <end position="170"/>
    </location>
</feature>
<evidence type="ECO:0000313" key="3">
    <source>
        <dbReference type="Proteomes" id="UP000377798"/>
    </source>
</evidence>
<dbReference type="GO" id="GO:0004477">
    <property type="term" value="F:methenyltetrahydrofolate cyclohydrolase activity"/>
    <property type="evidence" value="ECO:0007669"/>
    <property type="project" value="UniProtKB-EC"/>
</dbReference>
<reference evidence="2 3" key="1">
    <citation type="submission" date="2019-02" db="EMBL/GenBank/DDBJ databases">
        <authorList>
            <consortium name="Pathogen Informatics"/>
        </authorList>
    </citation>
    <scope>NUCLEOTIDE SEQUENCE [LARGE SCALE GENOMIC DNA]</scope>
    <source>
        <strain evidence="2 3">3012STDY7089603</strain>
    </source>
</reference>
<dbReference type="Proteomes" id="UP000377798">
    <property type="component" value="Unassembled WGS sequence"/>
</dbReference>
<protein>
    <submittedName>
        <fullName evidence="2">Methenyltetrahydrofolate cyclohydrolase</fullName>
        <ecNumber evidence="2">3.5.4.9</ecNumber>
    </submittedName>
</protein>
<dbReference type="Pfam" id="PF04961">
    <property type="entry name" value="FTCD_C"/>
    <property type="match status" value="1"/>
</dbReference>
<dbReference type="EMBL" id="CAACYI010000001">
    <property type="protein sequence ID" value="VFB17352.1"/>
    <property type="molecule type" value="Genomic_DNA"/>
</dbReference>
<keyword evidence="3" id="KW-1185">Reference proteome</keyword>
<sequence>MSELSKYKLDDFIIKTQDKTSNPGGGAICGLVGALAASLTLMVDNLSKQEALEDPGRVQDLCQRLQDLMQKDAQAFGRVLRAYKLPRESQEEKAHYQEELEKGYQEAIEVPLDICRTLLDLLRIGKTMKDKAHKYALSDLKVAASLAYGAMEGAGFMVETNLPGLGQEAQEAYRKTLEAILKEGLEIKEEVNHDA</sequence>
<proteinExistence type="predicted"/>
<comment type="caution">
    <text evidence="2">The sequence shown here is derived from an EMBL/GenBank/DDBJ whole genome shotgun (WGS) entry which is preliminary data.</text>
</comment>
<gene>
    <name evidence="2" type="primary">fchA</name>
    <name evidence="2" type="ORF">NCTC13150_01941</name>
</gene>
<dbReference type="AlphaFoldDB" id="A0A8H2QYY0"/>
<dbReference type="InterPro" id="IPR007044">
    <property type="entry name" value="Cyclodeamin/CycHdrlase"/>
</dbReference>
<evidence type="ECO:0000259" key="1">
    <source>
        <dbReference type="Pfam" id="PF04961"/>
    </source>
</evidence>
<dbReference type="InterPro" id="IPR036178">
    <property type="entry name" value="Formintransfe-cycloase-like_sf"/>
</dbReference>
<keyword evidence="2" id="KW-0378">Hydrolase</keyword>
<dbReference type="EC" id="3.5.4.9" evidence="2"/>